<feature type="domain" description="DUF6841" evidence="2">
    <location>
        <begin position="81"/>
        <end position="185"/>
    </location>
</feature>
<sequence>MSNVHARATSRRTLLATLLVTAGLGITMSSVAQPTQAEAPRSIDRPVSVQLAQATPPDTTSVNEKEAIHKVLSGYYDAFGRDSAAASAFYGEPTLIILPNDVVLLSTRADVEAFFDKFVASLKPSGYSHSKLGDHRVKLLNSTTALYSTVAIRMKTDGTEMQRSGFTYLLHKSNAGWRIHEIIATDLDKLMSAD</sequence>
<dbReference type="AlphaFoldDB" id="A0A176YIN9"/>
<evidence type="ECO:0000259" key="2">
    <source>
        <dbReference type="Pfam" id="PF20795"/>
    </source>
</evidence>
<gene>
    <name evidence="3" type="ORF">AYJ54_01960</name>
</gene>
<dbReference type="InterPro" id="IPR049219">
    <property type="entry name" value="DUF6841"/>
</dbReference>
<protein>
    <recommendedName>
        <fullName evidence="2">DUF6841 domain-containing protein</fullName>
    </recommendedName>
</protein>
<keyword evidence="1" id="KW-0732">Signal</keyword>
<organism evidence="3 4">
    <name type="scientific">Bradyrhizobium centrolobii</name>
    <dbReference type="NCBI Taxonomy" id="1505087"/>
    <lineage>
        <taxon>Bacteria</taxon>
        <taxon>Pseudomonadati</taxon>
        <taxon>Pseudomonadota</taxon>
        <taxon>Alphaproteobacteria</taxon>
        <taxon>Hyphomicrobiales</taxon>
        <taxon>Nitrobacteraceae</taxon>
        <taxon>Bradyrhizobium</taxon>
    </lineage>
</organism>
<reference evidence="3 4" key="1">
    <citation type="submission" date="2016-03" db="EMBL/GenBank/DDBJ databases">
        <title>Draft Genome Sequence of the Strain BR 10245 (Bradyrhizobium sp.) isolated from nodules of Centrolobium paraense.</title>
        <authorList>
            <person name="Simoes-Araujo J.L.Sr."/>
            <person name="Barauna A.C."/>
            <person name="Silva K."/>
            <person name="Zilli J.E."/>
        </authorList>
    </citation>
    <scope>NUCLEOTIDE SEQUENCE [LARGE SCALE GENOMIC DNA]</scope>
    <source>
        <strain evidence="3 4">BR 10245</strain>
    </source>
</reference>
<name>A0A176YIN9_9BRAD</name>
<dbReference type="Proteomes" id="UP000076959">
    <property type="component" value="Unassembled WGS sequence"/>
</dbReference>
<keyword evidence="4" id="KW-1185">Reference proteome</keyword>
<dbReference type="PROSITE" id="PS51318">
    <property type="entry name" value="TAT"/>
    <property type="match status" value="1"/>
</dbReference>
<dbReference type="InterPro" id="IPR032710">
    <property type="entry name" value="NTF2-like_dom_sf"/>
</dbReference>
<comment type="caution">
    <text evidence="3">The sequence shown here is derived from an EMBL/GenBank/DDBJ whole genome shotgun (WGS) entry which is preliminary data.</text>
</comment>
<evidence type="ECO:0000256" key="1">
    <source>
        <dbReference type="SAM" id="SignalP"/>
    </source>
</evidence>
<feature type="signal peptide" evidence="1">
    <location>
        <begin position="1"/>
        <end position="32"/>
    </location>
</feature>
<evidence type="ECO:0000313" key="4">
    <source>
        <dbReference type="Proteomes" id="UP000076959"/>
    </source>
</evidence>
<dbReference type="OrthoDB" id="120856at2"/>
<dbReference type="Pfam" id="PF20795">
    <property type="entry name" value="DUF6841"/>
    <property type="match status" value="1"/>
</dbReference>
<proteinExistence type="predicted"/>
<accession>A0A176YIN9</accession>
<dbReference type="SUPFAM" id="SSF54427">
    <property type="entry name" value="NTF2-like"/>
    <property type="match status" value="1"/>
</dbReference>
<feature type="chain" id="PRO_5008054664" description="DUF6841 domain-containing protein" evidence="1">
    <location>
        <begin position="33"/>
        <end position="194"/>
    </location>
</feature>
<evidence type="ECO:0000313" key="3">
    <source>
        <dbReference type="EMBL" id="OAF05689.1"/>
    </source>
</evidence>
<dbReference type="RefSeq" id="WP_063703951.1">
    <property type="nucleotide sequence ID" value="NZ_LUUB01000079.1"/>
</dbReference>
<dbReference type="InterPro" id="IPR006311">
    <property type="entry name" value="TAT_signal"/>
</dbReference>
<dbReference type="EMBL" id="LUUB01000079">
    <property type="protein sequence ID" value="OAF05689.1"/>
    <property type="molecule type" value="Genomic_DNA"/>
</dbReference>
<dbReference type="Gene3D" id="3.10.450.50">
    <property type="match status" value="1"/>
</dbReference>